<name>A0A979FJB4_HYAAZ</name>
<evidence type="ECO:0000256" key="3">
    <source>
        <dbReference type="ARBA" id="ARBA00009466"/>
    </source>
</evidence>
<proteinExistence type="inferred from homology"/>
<dbReference type="InterPro" id="IPR013598">
    <property type="entry name" value="Exportin-1/Importin-b-like"/>
</dbReference>
<feature type="compositionally biased region" description="Low complexity" evidence="8">
    <location>
        <begin position="223"/>
        <end position="235"/>
    </location>
</feature>
<feature type="domain" description="Exportin-1/Importin-beta-like" evidence="9">
    <location>
        <begin position="104"/>
        <end position="199"/>
    </location>
</feature>
<evidence type="ECO:0000256" key="8">
    <source>
        <dbReference type="SAM" id="MobiDB-lite"/>
    </source>
</evidence>
<dbReference type="Gene3D" id="1.25.10.10">
    <property type="entry name" value="Leucine-rich Repeat Variant"/>
    <property type="match status" value="1"/>
</dbReference>
<dbReference type="CTD" id="47141"/>
<evidence type="ECO:0000313" key="11">
    <source>
        <dbReference type="RefSeq" id="XP_047736827.1"/>
    </source>
</evidence>
<comment type="subcellular location">
    <subcellularLocation>
        <location evidence="2">Cytoplasm</location>
    </subcellularLocation>
    <subcellularLocation>
        <location evidence="1">Nucleus</location>
    </subcellularLocation>
</comment>
<dbReference type="Pfam" id="PF08389">
    <property type="entry name" value="Xpo1"/>
    <property type="match status" value="1"/>
</dbReference>
<dbReference type="GeneID" id="108675885"/>
<dbReference type="OrthoDB" id="10261013at2759"/>
<keyword evidence="10" id="KW-1185">Reference proteome</keyword>
<dbReference type="InterPro" id="IPR016024">
    <property type="entry name" value="ARM-type_fold"/>
</dbReference>
<evidence type="ECO:0000256" key="5">
    <source>
        <dbReference type="ARBA" id="ARBA00022490"/>
    </source>
</evidence>
<dbReference type="AlphaFoldDB" id="A0A979FJB4"/>
<dbReference type="GO" id="GO:0005737">
    <property type="term" value="C:cytoplasm"/>
    <property type="evidence" value="ECO:0007669"/>
    <property type="project" value="UniProtKB-SubCell"/>
</dbReference>
<comment type="similarity">
    <text evidence="3">Belongs to the exportin family.</text>
</comment>
<keyword evidence="5" id="KW-0963">Cytoplasm</keyword>
<evidence type="ECO:0000256" key="6">
    <source>
        <dbReference type="ARBA" id="ARBA00022927"/>
    </source>
</evidence>
<dbReference type="GO" id="GO:0005634">
    <property type="term" value="C:nucleus"/>
    <property type="evidence" value="ECO:0007669"/>
    <property type="project" value="UniProtKB-SubCell"/>
</dbReference>
<evidence type="ECO:0000256" key="1">
    <source>
        <dbReference type="ARBA" id="ARBA00004123"/>
    </source>
</evidence>
<keyword evidence="6" id="KW-0653">Protein transport</keyword>
<dbReference type="OMA" id="CHWIANR"/>
<feature type="region of interest" description="Disordered" evidence="8">
    <location>
        <begin position="207"/>
        <end position="235"/>
    </location>
</feature>
<keyword evidence="7" id="KW-0539">Nucleus</keyword>
<accession>A0A979FJB4</accession>
<evidence type="ECO:0000256" key="2">
    <source>
        <dbReference type="ARBA" id="ARBA00004496"/>
    </source>
</evidence>
<sequence length="1180" mass="130624">MLSEDLLAQLELVMTEFFTDNTSNDRKREIEDQLNAVWLQPEAWRHCLYCIGHTANEYVAMACITALENLINRQVGCALSSAQLTEVRESVLTTIRQKHHTLQAFVRNKLIKVVVDVARAQWPYEYPNFMEDIMMLGQQSQGEAGSSEVLCLVALQVAMEELAIREHQLMPHARKLQLRQQLHVHAPHMLAYVTGVLEKLLLCNTSDGNQRRGTTTPPPSPSHSPASPASPPALISSPAARHLDSVLRMLEQRSCQHYEPRPGWLHVAVTCPPRLDAAADNVAYAALNCLAQLLAWVPLELLAQHHCKALDLVFTFAALGGLQAMNSSSSNTVSISALSCVQEFLSRSCIPPSVNALLLHVLHSCQVLVHHLLGSSAAEGVGLGQVPGASAKQRLASLHPTYLDKVTELVRIFVSVYLRRFEQHPQFSVEEFLALLFRFSFSQPSLDGYLDCLEIWSALLEHISSKGGHEGSGVAPHQLERYSSVLELLAQGVLHKIQLRHNQCELEELDYDLLEEAGQSEPDAADYSDAWEDQQQSWGSGGGGVEHLTEQSECQSYFSHNLDLLARLADIMPDKIMDMLVPAWQENCAVYLSVESSLHLERVHEPGGASSLRISGQWGVSEEVLLSVHVALRDLCSLLQLLGRLATTFLGAQLVPRASTAMATIHRLVELGEFGMRLQLYSLDTSIELLKADLIQVHCEVLCSLRAWSHWLSQLYGQQFAESRCSSEAPSLSPSSSVPSPPSDSCADKSKPSNGCGGVLVSSHPHLETCHELNRQLLVLAASAVHGATTDNVPWLVVRCGVQLLLTVSLLVVSPVALQVQQVQLLYSAPVYSHSTPPGKVREMLYRALVNFLLLPWPAYSLQQQQQPADHVQDRPRLLASFMQLITQPLADQDPQLLMADPALREKGVLLEMVGTVMWSVGVVGGVGSSEVCCWVERLVQLVTSEQHLSLALANDQSPQAAVLARFLQLLSLVLSDPSPGLKRLVGVVVATLDELYPQVSQQPTAAAIRQPLFAVLRTLLEHNWKFFYRSTVQQPLSQSAWEEVQHGEHLTRILQAFGQSFMQTDIAVFRQNLSTLQLLNAKFRLYSKNVFRPLLSQFITVLLQVLLHGSHALLQDEIIACVYHMASVDLVAFNSQFLENFLRNIHALTDDQRAALKRDFSADSLLNVCTLDSLSLIHI</sequence>
<dbReference type="PANTHER" id="PTHR21452:SF4">
    <property type="entry name" value="EXPORTIN-6"/>
    <property type="match status" value="1"/>
</dbReference>
<dbReference type="GO" id="GO:0005049">
    <property type="term" value="F:nuclear export signal receptor activity"/>
    <property type="evidence" value="ECO:0007669"/>
    <property type="project" value="InterPro"/>
</dbReference>
<dbReference type="GO" id="GO:0006611">
    <property type="term" value="P:protein export from nucleus"/>
    <property type="evidence" value="ECO:0007669"/>
    <property type="project" value="InterPro"/>
</dbReference>
<evidence type="ECO:0000256" key="4">
    <source>
        <dbReference type="ARBA" id="ARBA00022448"/>
    </source>
</evidence>
<feature type="region of interest" description="Disordered" evidence="8">
    <location>
        <begin position="522"/>
        <end position="546"/>
    </location>
</feature>
<evidence type="ECO:0000256" key="7">
    <source>
        <dbReference type="ARBA" id="ARBA00023242"/>
    </source>
</evidence>
<feature type="region of interest" description="Disordered" evidence="8">
    <location>
        <begin position="731"/>
        <end position="750"/>
    </location>
</feature>
<reference evidence="11" key="1">
    <citation type="submission" date="2025-08" db="UniProtKB">
        <authorList>
            <consortium name="RefSeq"/>
        </authorList>
    </citation>
    <scope>IDENTIFICATION</scope>
    <source>
        <tissue evidence="11">Whole organism</tissue>
    </source>
</reference>
<dbReference type="SUPFAM" id="SSF48371">
    <property type="entry name" value="ARM repeat"/>
    <property type="match status" value="1"/>
</dbReference>
<keyword evidence="4" id="KW-0813">Transport</keyword>
<dbReference type="PANTHER" id="PTHR21452">
    <property type="entry name" value="EXPORTIN-6"/>
    <property type="match status" value="1"/>
</dbReference>
<dbReference type="RefSeq" id="XP_047736827.1">
    <property type="nucleotide sequence ID" value="XM_047880871.1"/>
</dbReference>
<dbReference type="Proteomes" id="UP000694843">
    <property type="component" value="Unplaced"/>
</dbReference>
<gene>
    <name evidence="11" type="primary">LOC108675885</name>
</gene>
<evidence type="ECO:0000259" key="9">
    <source>
        <dbReference type="Pfam" id="PF08389"/>
    </source>
</evidence>
<dbReference type="InterPro" id="IPR040016">
    <property type="entry name" value="XPO6"/>
</dbReference>
<dbReference type="InterPro" id="IPR011989">
    <property type="entry name" value="ARM-like"/>
</dbReference>
<protein>
    <submittedName>
        <fullName evidence="11">Exportin-6</fullName>
    </submittedName>
</protein>
<organism evidence="10 11">
    <name type="scientific">Hyalella azteca</name>
    <name type="common">Amphipod</name>
    <dbReference type="NCBI Taxonomy" id="294128"/>
    <lineage>
        <taxon>Eukaryota</taxon>
        <taxon>Metazoa</taxon>
        <taxon>Ecdysozoa</taxon>
        <taxon>Arthropoda</taxon>
        <taxon>Crustacea</taxon>
        <taxon>Multicrustacea</taxon>
        <taxon>Malacostraca</taxon>
        <taxon>Eumalacostraca</taxon>
        <taxon>Peracarida</taxon>
        <taxon>Amphipoda</taxon>
        <taxon>Senticaudata</taxon>
        <taxon>Talitrida</taxon>
        <taxon>Talitroidea</taxon>
        <taxon>Hyalellidae</taxon>
        <taxon>Hyalella</taxon>
    </lineage>
</organism>
<dbReference type="KEGG" id="hazt:108675885"/>
<feature type="compositionally biased region" description="Acidic residues" evidence="8">
    <location>
        <begin position="523"/>
        <end position="532"/>
    </location>
</feature>
<evidence type="ECO:0000313" key="10">
    <source>
        <dbReference type="Proteomes" id="UP000694843"/>
    </source>
</evidence>